<dbReference type="PANTHER" id="PTHR48079">
    <property type="entry name" value="PROTEIN YEEZ"/>
    <property type="match status" value="1"/>
</dbReference>
<reference evidence="2 3" key="1">
    <citation type="submission" date="2016-12" db="EMBL/GenBank/DDBJ databases">
        <title>The genomes of Aspergillus section Nigri reveals drivers in fungal speciation.</title>
        <authorList>
            <consortium name="DOE Joint Genome Institute"/>
            <person name="Vesth T.C."/>
            <person name="Nybo J."/>
            <person name="Theobald S."/>
            <person name="Brandl J."/>
            <person name="Frisvad J.C."/>
            <person name="Nielsen K.F."/>
            <person name="Lyhne E.K."/>
            <person name="Kogle M.E."/>
            <person name="Kuo A."/>
            <person name="Riley R."/>
            <person name="Clum A."/>
            <person name="Nolan M."/>
            <person name="Lipzen A."/>
            <person name="Salamov A."/>
            <person name="Henrissat B."/>
            <person name="Wiebenga A."/>
            <person name="De Vries R.P."/>
            <person name="Grigoriev I.V."/>
            <person name="Mortensen U.H."/>
            <person name="Andersen M.R."/>
            <person name="Baker S.E."/>
        </authorList>
    </citation>
    <scope>NUCLEOTIDE SEQUENCE [LARGE SCALE GENOMIC DNA]</scope>
    <source>
        <strain evidence="2 3">CBS 117.55</strain>
    </source>
</reference>
<dbReference type="InterPro" id="IPR036291">
    <property type="entry name" value="NAD(P)-bd_dom_sf"/>
</dbReference>
<dbReference type="RefSeq" id="XP_025399782.1">
    <property type="nucleotide sequence ID" value="XM_025547040.1"/>
</dbReference>
<dbReference type="STRING" id="1448321.A0A317WAX1"/>
<dbReference type="GeneID" id="37069277"/>
<feature type="domain" description="NAD-dependent epimerase/dehydratase" evidence="1">
    <location>
        <begin position="9"/>
        <end position="104"/>
    </location>
</feature>
<dbReference type="EMBL" id="MSFL01000010">
    <property type="protein sequence ID" value="PWY83339.1"/>
    <property type="molecule type" value="Genomic_DNA"/>
</dbReference>
<dbReference type="InterPro" id="IPR001509">
    <property type="entry name" value="Epimerase_deHydtase"/>
</dbReference>
<evidence type="ECO:0000313" key="3">
    <source>
        <dbReference type="Proteomes" id="UP000247233"/>
    </source>
</evidence>
<evidence type="ECO:0000313" key="2">
    <source>
        <dbReference type="EMBL" id="PWY83339.1"/>
    </source>
</evidence>
<dbReference type="GO" id="GO:0004029">
    <property type="term" value="F:aldehyde dehydrogenase (NAD+) activity"/>
    <property type="evidence" value="ECO:0007669"/>
    <property type="project" value="TreeGrafter"/>
</dbReference>
<dbReference type="InterPro" id="IPR051783">
    <property type="entry name" value="NAD(P)-dependent_oxidoreduct"/>
</dbReference>
<dbReference type="GO" id="GO:0005737">
    <property type="term" value="C:cytoplasm"/>
    <property type="evidence" value="ECO:0007669"/>
    <property type="project" value="TreeGrafter"/>
</dbReference>
<gene>
    <name evidence="2" type="ORF">BO70DRAFT_403461</name>
</gene>
<comment type="caution">
    <text evidence="2">The sequence shown here is derived from an EMBL/GenBank/DDBJ whole genome shotgun (WGS) entry which is preliminary data.</text>
</comment>
<accession>A0A317WAX1</accession>
<dbReference type="OrthoDB" id="10262413at2759"/>
<dbReference type="SUPFAM" id="SSF51735">
    <property type="entry name" value="NAD(P)-binding Rossmann-fold domains"/>
    <property type="match status" value="1"/>
</dbReference>
<protein>
    <submittedName>
        <fullName evidence="2">NAD(P)-binding protein</fullName>
    </submittedName>
</protein>
<dbReference type="AlphaFoldDB" id="A0A317WAX1"/>
<name>A0A317WAX1_9EURO</name>
<dbReference type="VEuPathDB" id="FungiDB:BO70DRAFT_403461"/>
<dbReference type="Proteomes" id="UP000247233">
    <property type="component" value="Unassembled WGS sequence"/>
</dbReference>
<proteinExistence type="predicted"/>
<dbReference type="Gene3D" id="3.40.50.720">
    <property type="entry name" value="NAD(P)-binding Rossmann-like Domain"/>
    <property type="match status" value="1"/>
</dbReference>
<sequence>MATSNLHNILLTGASGYLGGTLLARWSAAQLPPYATLYALVRTEGQAQAVRQYGAEPLILDLEDDEAVTRAIVAHGISIIYFLIAAGNARYQPTMIRALAQVQQTTGREVHFLHTTGAKAFSGHAGHPTDIPLSDADPSLYDLLSCPKAAHPWLGRASGVNRTVIEAAETHGVRSYIFIPCIVYGPGEGFGNRISIQTQAIVKAAVGTKHIYRVDSDRPTWPVCHVQDTASLYLELLRRVLRGDKLDSGKQGYYLAASGSVAWEALYDAMGQRLAARGVVEDAAIRDASEADLERIGEVIERPKDFVPLEIGGKCTLEAHHGRQIGWEPQYGPEHILAAAAEEVDLILGNL</sequence>
<feature type="domain" description="NAD-dependent epimerase/dehydratase" evidence="1">
    <location>
        <begin position="162"/>
        <end position="243"/>
    </location>
</feature>
<evidence type="ECO:0000259" key="1">
    <source>
        <dbReference type="Pfam" id="PF01370"/>
    </source>
</evidence>
<keyword evidence="3" id="KW-1185">Reference proteome</keyword>
<organism evidence="2 3">
    <name type="scientific">Aspergillus heteromorphus CBS 117.55</name>
    <dbReference type="NCBI Taxonomy" id="1448321"/>
    <lineage>
        <taxon>Eukaryota</taxon>
        <taxon>Fungi</taxon>
        <taxon>Dikarya</taxon>
        <taxon>Ascomycota</taxon>
        <taxon>Pezizomycotina</taxon>
        <taxon>Eurotiomycetes</taxon>
        <taxon>Eurotiomycetidae</taxon>
        <taxon>Eurotiales</taxon>
        <taxon>Aspergillaceae</taxon>
        <taxon>Aspergillus</taxon>
        <taxon>Aspergillus subgen. Circumdati</taxon>
    </lineage>
</organism>
<dbReference type="Pfam" id="PF01370">
    <property type="entry name" value="Epimerase"/>
    <property type="match status" value="2"/>
</dbReference>
<dbReference type="PANTHER" id="PTHR48079:SF6">
    <property type="entry name" value="NAD(P)-BINDING DOMAIN-CONTAINING PROTEIN-RELATED"/>
    <property type="match status" value="1"/>
</dbReference>